<dbReference type="PROSITE" id="PS51141">
    <property type="entry name" value="ZF_SBP"/>
    <property type="match status" value="1"/>
</dbReference>
<dbReference type="PANTHER" id="PTHR31251:SF175">
    <property type="entry name" value="SBP TRANSCRIPTION FACTOR"/>
    <property type="match status" value="1"/>
</dbReference>
<comment type="caution">
    <text evidence="12">The sequence shown here is derived from an EMBL/GenBank/DDBJ whole genome shotgun (WGS) entry which is preliminary data.</text>
</comment>
<dbReference type="SUPFAM" id="SSF103612">
    <property type="entry name" value="SBT domain"/>
    <property type="match status" value="1"/>
</dbReference>
<dbReference type="OrthoDB" id="514967at2759"/>
<evidence type="ECO:0000256" key="8">
    <source>
        <dbReference type="ARBA" id="ARBA00023242"/>
    </source>
</evidence>
<dbReference type="InterPro" id="IPR004333">
    <property type="entry name" value="SBP_dom"/>
</dbReference>
<evidence type="ECO:0000259" key="11">
    <source>
        <dbReference type="PROSITE" id="PS51141"/>
    </source>
</evidence>
<evidence type="ECO:0000256" key="4">
    <source>
        <dbReference type="ARBA" id="ARBA00022833"/>
    </source>
</evidence>
<evidence type="ECO:0000256" key="10">
    <source>
        <dbReference type="SAM" id="MobiDB-lite"/>
    </source>
</evidence>
<evidence type="ECO:0000256" key="7">
    <source>
        <dbReference type="ARBA" id="ARBA00023163"/>
    </source>
</evidence>
<evidence type="ECO:0000256" key="5">
    <source>
        <dbReference type="ARBA" id="ARBA00023015"/>
    </source>
</evidence>
<evidence type="ECO:0000256" key="1">
    <source>
        <dbReference type="ARBA" id="ARBA00004123"/>
    </source>
</evidence>
<accession>A0A5J9T8P1</accession>
<keyword evidence="7" id="KW-0804">Transcription</keyword>
<organism evidence="12 13">
    <name type="scientific">Eragrostis curvula</name>
    <name type="common">weeping love grass</name>
    <dbReference type="NCBI Taxonomy" id="38414"/>
    <lineage>
        <taxon>Eukaryota</taxon>
        <taxon>Viridiplantae</taxon>
        <taxon>Streptophyta</taxon>
        <taxon>Embryophyta</taxon>
        <taxon>Tracheophyta</taxon>
        <taxon>Spermatophyta</taxon>
        <taxon>Magnoliopsida</taxon>
        <taxon>Liliopsida</taxon>
        <taxon>Poales</taxon>
        <taxon>Poaceae</taxon>
        <taxon>PACMAD clade</taxon>
        <taxon>Chloridoideae</taxon>
        <taxon>Eragrostideae</taxon>
        <taxon>Eragrostidinae</taxon>
        <taxon>Eragrostis</taxon>
    </lineage>
</organism>
<dbReference type="GO" id="GO:0008270">
    <property type="term" value="F:zinc ion binding"/>
    <property type="evidence" value="ECO:0007669"/>
    <property type="project" value="UniProtKB-KW"/>
</dbReference>
<keyword evidence="3 9" id="KW-0863">Zinc-finger</keyword>
<evidence type="ECO:0000256" key="2">
    <source>
        <dbReference type="ARBA" id="ARBA00022723"/>
    </source>
</evidence>
<dbReference type="GO" id="GO:0003677">
    <property type="term" value="F:DNA binding"/>
    <property type="evidence" value="ECO:0007669"/>
    <property type="project" value="UniProtKB-KW"/>
</dbReference>
<dbReference type="AlphaFoldDB" id="A0A5J9T8P1"/>
<sequence length="459" mass="49994">MGSSGMNWNHKNSMVWDWGNLTPVGPNTIENLNSGTLPKPRGADMVAIRHGSLSSSDATFTSSSEVGNGSSKSSLSAPIGSTLKEGNVLEFNFAAVSRHGMNMENGGAGRVEDSGISAQSMMAICHGEPLISLRLGKRNYFENVCEGQDVKNSTTRGATCPSTVVKKTKVSQQSTQPSCCQVEGCSVDLSSAKDYHRKHRICLAHSKAPKVVVAGLERRFCQQCSQLHGLAEFDQNKRSCRRRLSHHNARRRKPHTGAISFSSSRLSTMIYSDPRQQTNLFFNQPPFSQVRSNAVSSWDNPEGFRFTEMKFPSLKSKKMAGFDETGFSTSQLSNTVVAHDVRHHNLDVLVSLKGTNIKAVNQGVEASKIASNLNGAPVIGRALSLLSDDSWVSRPTVIQQSSSHAHPGAMMPLVDAATNPDMHELDSHPHPEGSGMALLHSTELRSFRHPHTSEYGPFR</sequence>
<evidence type="ECO:0000313" key="12">
    <source>
        <dbReference type="EMBL" id="TVU07689.1"/>
    </source>
</evidence>
<keyword evidence="13" id="KW-1185">Reference proteome</keyword>
<dbReference type="Pfam" id="PF03110">
    <property type="entry name" value="SBP"/>
    <property type="match status" value="1"/>
</dbReference>
<dbReference type="Proteomes" id="UP000324897">
    <property type="component" value="Chromosome 3"/>
</dbReference>
<comment type="subcellular location">
    <subcellularLocation>
        <location evidence="1">Nucleus</location>
    </subcellularLocation>
</comment>
<gene>
    <name evidence="12" type="ORF">EJB05_41054</name>
</gene>
<dbReference type="PANTHER" id="PTHR31251">
    <property type="entry name" value="SQUAMOSA PROMOTER-BINDING-LIKE PROTEIN 4"/>
    <property type="match status" value="1"/>
</dbReference>
<evidence type="ECO:0000256" key="6">
    <source>
        <dbReference type="ARBA" id="ARBA00023125"/>
    </source>
</evidence>
<dbReference type="FunFam" id="4.10.1100.10:FF:000001">
    <property type="entry name" value="Squamosa promoter-binding-like protein 14"/>
    <property type="match status" value="1"/>
</dbReference>
<evidence type="ECO:0000256" key="3">
    <source>
        <dbReference type="ARBA" id="ARBA00022771"/>
    </source>
</evidence>
<evidence type="ECO:0000256" key="9">
    <source>
        <dbReference type="PROSITE-ProRule" id="PRU00470"/>
    </source>
</evidence>
<feature type="domain" description="SBP-type" evidence="11">
    <location>
        <begin position="177"/>
        <end position="254"/>
    </location>
</feature>
<keyword evidence="4" id="KW-0862">Zinc</keyword>
<keyword evidence="5" id="KW-0805">Transcription regulation</keyword>
<name>A0A5J9T8P1_9POAL</name>
<keyword evidence="2" id="KW-0479">Metal-binding</keyword>
<dbReference type="Gene3D" id="4.10.1100.10">
    <property type="entry name" value="Transcription factor, SBP-box domain"/>
    <property type="match status" value="1"/>
</dbReference>
<keyword evidence="6" id="KW-0238">DNA-binding</keyword>
<reference evidence="12 13" key="1">
    <citation type="journal article" date="2019" name="Sci. Rep.">
        <title>A high-quality genome of Eragrostis curvula grass provides insights into Poaceae evolution and supports new strategies to enhance forage quality.</title>
        <authorList>
            <person name="Carballo J."/>
            <person name="Santos B.A.C.M."/>
            <person name="Zappacosta D."/>
            <person name="Garbus I."/>
            <person name="Selva J.P."/>
            <person name="Gallo C.A."/>
            <person name="Diaz A."/>
            <person name="Albertini E."/>
            <person name="Caccamo M."/>
            <person name="Echenique V."/>
        </authorList>
    </citation>
    <scope>NUCLEOTIDE SEQUENCE [LARGE SCALE GENOMIC DNA]</scope>
    <source>
        <strain evidence="13">cv. Victoria</strain>
        <tissue evidence="12">Leaf</tissue>
    </source>
</reference>
<dbReference type="Gramene" id="TVU07689">
    <property type="protein sequence ID" value="TVU07689"/>
    <property type="gene ID" value="EJB05_41054"/>
</dbReference>
<keyword evidence="8" id="KW-0539">Nucleus</keyword>
<evidence type="ECO:0000313" key="13">
    <source>
        <dbReference type="Proteomes" id="UP000324897"/>
    </source>
</evidence>
<proteinExistence type="predicted"/>
<feature type="region of interest" description="Disordered" evidence="10">
    <location>
        <begin position="55"/>
        <end position="75"/>
    </location>
</feature>
<dbReference type="InterPro" id="IPR044817">
    <property type="entry name" value="SBP-like"/>
</dbReference>
<dbReference type="GO" id="GO:0005634">
    <property type="term" value="C:nucleus"/>
    <property type="evidence" value="ECO:0007669"/>
    <property type="project" value="UniProtKB-SubCell"/>
</dbReference>
<dbReference type="InterPro" id="IPR036893">
    <property type="entry name" value="SBP_sf"/>
</dbReference>
<dbReference type="EMBL" id="RWGY01000039">
    <property type="protein sequence ID" value="TVU07689.1"/>
    <property type="molecule type" value="Genomic_DNA"/>
</dbReference>
<protein>
    <recommendedName>
        <fullName evidence="11">SBP-type domain-containing protein</fullName>
    </recommendedName>
</protein>